<dbReference type="EMBL" id="CAXAMN010011359">
    <property type="protein sequence ID" value="CAK9035091.1"/>
    <property type="molecule type" value="Genomic_DNA"/>
</dbReference>
<name>A0ABP0L8G3_9DINO</name>
<feature type="compositionally biased region" description="Basic and acidic residues" evidence="1">
    <location>
        <begin position="1"/>
        <end position="10"/>
    </location>
</feature>
<evidence type="ECO:0000256" key="1">
    <source>
        <dbReference type="SAM" id="MobiDB-lite"/>
    </source>
</evidence>
<organism evidence="2 3">
    <name type="scientific">Durusdinium trenchii</name>
    <dbReference type="NCBI Taxonomy" id="1381693"/>
    <lineage>
        <taxon>Eukaryota</taxon>
        <taxon>Sar</taxon>
        <taxon>Alveolata</taxon>
        <taxon>Dinophyceae</taxon>
        <taxon>Suessiales</taxon>
        <taxon>Symbiodiniaceae</taxon>
        <taxon>Durusdinium</taxon>
    </lineage>
</organism>
<feature type="region of interest" description="Disordered" evidence="1">
    <location>
        <begin position="1"/>
        <end position="28"/>
    </location>
</feature>
<accession>A0ABP0L8G3</accession>
<sequence>MPPRPRDAPPRRASSTRRSQVVPERPQVADGSQQWMGASFYVQIERCAGVPKQSCSVRLEEEVYLQKAQALKESIDHFFEGALEVCILDVPTLYALEVRVMRESLHPRHGTPVFAKEAMAQGAQTLFSKVACKKWPRAADLCARLQEFCRIPVVIRLLCKEQPQGVRKDSSLPLEVQHAMNSQRRSPGHVDELLPLDHATFRALHSTGKEILFSTDAEGCSQEVLHPGRFELRCDPKGTYDRLDPWSIEVPSTFVPLEAGRPLFSIAPFRSSEAKSRGFAAGSPVRRQFTVVAKMKKRCTFQVVDHLNRPLLTVGCAVCSEVVGSLEDFLFPWCSEEGEEYKKTGSKASLHKLA</sequence>
<reference evidence="2 3" key="1">
    <citation type="submission" date="2024-02" db="EMBL/GenBank/DDBJ databases">
        <authorList>
            <person name="Chen Y."/>
            <person name="Shah S."/>
            <person name="Dougan E. K."/>
            <person name="Thang M."/>
            <person name="Chan C."/>
        </authorList>
    </citation>
    <scope>NUCLEOTIDE SEQUENCE [LARGE SCALE GENOMIC DNA]</scope>
</reference>
<protein>
    <recommendedName>
        <fullName evidence="4">Inositol-pentakisphosphate 2-kinase</fullName>
    </recommendedName>
</protein>
<evidence type="ECO:0008006" key="4">
    <source>
        <dbReference type="Google" id="ProtNLM"/>
    </source>
</evidence>
<gene>
    <name evidence="2" type="ORF">CCMP2556_LOCUS19768</name>
</gene>
<evidence type="ECO:0000313" key="3">
    <source>
        <dbReference type="Proteomes" id="UP001642484"/>
    </source>
</evidence>
<comment type="caution">
    <text evidence="2">The sequence shown here is derived from an EMBL/GenBank/DDBJ whole genome shotgun (WGS) entry which is preliminary data.</text>
</comment>
<proteinExistence type="predicted"/>
<evidence type="ECO:0000313" key="2">
    <source>
        <dbReference type="EMBL" id="CAK9035091.1"/>
    </source>
</evidence>
<dbReference type="Proteomes" id="UP001642484">
    <property type="component" value="Unassembled WGS sequence"/>
</dbReference>
<keyword evidence="3" id="KW-1185">Reference proteome</keyword>